<dbReference type="InterPro" id="IPR038765">
    <property type="entry name" value="Papain-like_cys_pep_sf"/>
</dbReference>
<proteinExistence type="predicted"/>
<feature type="compositionally biased region" description="Basic and acidic residues" evidence="1">
    <location>
        <begin position="1"/>
        <end position="14"/>
    </location>
</feature>
<organism evidence="3 4">
    <name type="scientific">Cirrhinus molitorella</name>
    <name type="common">mud carp</name>
    <dbReference type="NCBI Taxonomy" id="172907"/>
    <lineage>
        <taxon>Eukaryota</taxon>
        <taxon>Metazoa</taxon>
        <taxon>Chordata</taxon>
        <taxon>Craniata</taxon>
        <taxon>Vertebrata</taxon>
        <taxon>Euteleostomi</taxon>
        <taxon>Actinopterygii</taxon>
        <taxon>Neopterygii</taxon>
        <taxon>Teleostei</taxon>
        <taxon>Ostariophysi</taxon>
        <taxon>Cypriniformes</taxon>
        <taxon>Cyprinidae</taxon>
        <taxon>Labeoninae</taxon>
        <taxon>Labeonini</taxon>
        <taxon>Cirrhinus</taxon>
    </lineage>
</organism>
<evidence type="ECO:0000313" key="3">
    <source>
        <dbReference type="EMBL" id="KAL1261160.1"/>
    </source>
</evidence>
<dbReference type="PANTHER" id="PTHR47510:SF3">
    <property type="entry name" value="ENDO_EXONUCLEASE_PHOSPHATASE DOMAIN-CONTAINING PROTEIN"/>
    <property type="match status" value="1"/>
</dbReference>
<dbReference type="InterPro" id="IPR005135">
    <property type="entry name" value="Endo/exonuclease/phosphatase"/>
</dbReference>
<dbReference type="EMBL" id="JAYMGO010000015">
    <property type="protein sequence ID" value="KAL1261160.1"/>
    <property type="molecule type" value="Genomic_DNA"/>
</dbReference>
<dbReference type="Proteomes" id="UP001558613">
    <property type="component" value="Unassembled WGS sequence"/>
</dbReference>
<dbReference type="Gene3D" id="3.60.10.10">
    <property type="entry name" value="Endonuclease/exonuclease/phosphatase"/>
    <property type="match status" value="1"/>
</dbReference>
<sequence>MDLPKELKRNSDQQRRHRRRGRRGGVLQRPRRWSNRPPLPSIILGNVRSLRTKMDELRVNARSCFEYRDSSLLVFTETWLHKDIPSSCVEIEGFSLIRADRGESSGKDRGGGVCVYVSNRWCTQYTVKETCCNPDVEYLCLSLRPFYLPREFGNILLCVVYIPPNDNASRAASSISDCIQNQLQRTLGAPVFIMGDFNECDGEASKGSWFHISDSSVHPVTEAKVQTSQAYLLFYEKIS</sequence>
<feature type="region of interest" description="Disordered" evidence="1">
    <location>
        <begin position="1"/>
        <end position="34"/>
    </location>
</feature>
<name>A0ABR3M962_9TELE</name>
<feature type="compositionally biased region" description="Basic residues" evidence="1">
    <location>
        <begin position="15"/>
        <end position="34"/>
    </location>
</feature>
<dbReference type="SUPFAM" id="SSF56219">
    <property type="entry name" value="DNase I-like"/>
    <property type="match status" value="1"/>
</dbReference>
<feature type="domain" description="Endonuclease/exonuclease/phosphatase" evidence="2">
    <location>
        <begin position="73"/>
        <end position="202"/>
    </location>
</feature>
<evidence type="ECO:0000313" key="4">
    <source>
        <dbReference type="Proteomes" id="UP001558613"/>
    </source>
</evidence>
<protein>
    <recommendedName>
        <fullName evidence="2">Endonuclease/exonuclease/phosphatase domain-containing protein</fullName>
    </recommendedName>
</protein>
<dbReference type="PANTHER" id="PTHR47510">
    <property type="entry name" value="REVERSE TRANSCRIPTASE DOMAIN-CONTAINING PROTEIN"/>
    <property type="match status" value="1"/>
</dbReference>
<evidence type="ECO:0000256" key="1">
    <source>
        <dbReference type="SAM" id="MobiDB-lite"/>
    </source>
</evidence>
<comment type="caution">
    <text evidence="3">The sequence shown here is derived from an EMBL/GenBank/DDBJ whole genome shotgun (WGS) entry which is preliminary data.</text>
</comment>
<reference evidence="3 4" key="1">
    <citation type="submission" date="2023-09" db="EMBL/GenBank/DDBJ databases">
        <authorList>
            <person name="Wang M."/>
        </authorList>
    </citation>
    <scope>NUCLEOTIDE SEQUENCE [LARGE SCALE GENOMIC DNA]</scope>
    <source>
        <strain evidence="3">GT-2023</strain>
        <tissue evidence="3">Liver</tissue>
    </source>
</reference>
<dbReference type="InterPro" id="IPR036691">
    <property type="entry name" value="Endo/exonu/phosph_ase_sf"/>
</dbReference>
<dbReference type="SUPFAM" id="SSF54001">
    <property type="entry name" value="Cysteine proteinases"/>
    <property type="match status" value="1"/>
</dbReference>
<keyword evidence="4" id="KW-1185">Reference proteome</keyword>
<dbReference type="Pfam" id="PF03372">
    <property type="entry name" value="Exo_endo_phos"/>
    <property type="match status" value="1"/>
</dbReference>
<evidence type="ECO:0000259" key="2">
    <source>
        <dbReference type="Pfam" id="PF03372"/>
    </source>
</evidence>
<gene>
    <name evidence="3" type="ORF">QQF64_008987</name>
</gene>
<accession>A0ABR3M962</accession>